<dbReference type="Proteomes" id="UP000017746">
    <property type="component" value="Chromosome"/>
</dbReference>
<dbReference type="InterPro" id="IPR014284">
    <property type="entry name" value="RNA_pol_sigma-70_dom"/>
</dbReference>
<dbReference type="KEGG" id="afs:AFR_37770"/>
<reference evidence="8 9" key="1">
    <citation type="journal article" date="2014" name="J. Biotechnol.">
        <title>Complete genome sequence of the actinobacterium Actinoplanes friuliensis HAG 010964, producer of the lipopeptide antibiotic friulimycin.</title>
        <authorList>
            <person name="Ruckert C."/>
            <person name="Szczepanowski R."/>
            <person name="Albersmeier A."/>
            <person name="Goesmann A."/>
            <person name="Fischer N."/>
            <person name="Steinkamper A."/>
            <person name="Puhler A."/>
            <person name="Biener R."/>
            <person name="Schwartz D."/>
            <person name="Kalinowski J."/>
        </authorList>
    </citation>
    <scope>NUCLEOTIDE SEQUENCE [LARGE SCALE GENOMIC DNA]</scope>
    <source>
        <strain evidence="8 9">DSM 7358</strain>
    </source>
</reference>
<name>U5W9C3_9ACTN</name>
<dbReference type="InterPro" id="IPR007627">
    <property type="entry name" value="RNA_pol_sigma70_r2"/>
</dbReference>
<dbReference type="Gene3D" id="1.10.1740.10">
    <property type="match status" value="1"/>
</dbReference>
<proteinExistence type="inferred from homology"/>
<keyword evidence="3" id="KW-0731">Sigma factor</keyword>
<dbReference type="GO" id="GO:0006352">
    <property type="term" value="P:DNA-templated transcription initiation"/>
    <property type="evidence" value="ECO:0007669"/>
    <property type="project" value="InterPro"/>
</dbReference>
<evidence type="ECO:0000313" key="9">
    <source>
        <dbReference type="Proteomes" id="UP000017746"/>
    </source>
</evidence>
<dbReference type="InterPro" id="IPR036388">
    <property type="entry name" value="WH-like_DNA-bd_sf"/>
</dbReference>
<evidence type="ECO:0000313" key="8">
    <source>
        <dbReference type="EMBL" id="AGZ45808.1"/>
    </source>
</evidence>
<feature type="domain" description="RNA polymerase sigma factor 70 region 4 type 2" evidence="7">
    <location>
        <begin position="99"/>
        <end position="151"/>
    </location>
</feature>
<dbReference type="PANTHER" id="PTHR43133">
    <property type="entry name" value="RNA POLYMERASE ECF-TYPE SIGMA FACTO"/>
    <property type="match status" value="1"/>
</dbReference>
<keyword evidence="9" id="KW-1185">Reference proteome</keyword>
<dbReference type="HOGENOM" id="CLU_047691_15_4_11"/>
<gene>
    <name evidence="8" type="ORF">AFR_37770</name>
</gene>
<dbReference type="STRING" id="1246995.AFR_37770"/>
<dbReference type="RefSeq" id="WP_023562143.1">
    <property type="nucleotide sequence ID" value="NC_022657.1"/>
</dbReference>
<dbReference type="eggNOG" id="COG1595">
    <property type="taxonomic scope" value="Bacteria"/>
</dbReference>
<sequence length="165" mass="18557">MTFEEFVSSRLGALLRYATVVTWDPHLAEDVTQEVLARAQQKWARIGRLDAPEAYVRRMVVNEFLSWRRRRAASPLSRESLEVLAGSVPDHGSSWGDRDAVWQLIATLPAKQRAAVALRFYEDMSYEEIGEVLGCRAVTARSQVSRALQTLRETLPSAAVLQGEL</sequence>
<dbReference type="SUPFAM" id="SSF88659">
    <property type="entry name" value="Sigma3 and sigma4 domains of RNA polymerase sigma factors"/>
    <property type="match status" value="1"/>
</dbReference>
<protein>
    <submittedName>
        <fullName evidence="8">RNA polymerase sigma factor, sigma-70 family/RNA polymerase sigma-70 factor, sigma-E family protein</fullName>
    </submittedName>
</protein>
<dbReference type="GO" id="GO:0016987">
    <property type="term" value="F:sigma factor activity"/>
    <property type="evidence" value="ECO:0007669"/>
    <property type="project" value="UniProtKB-KW"/>
</dbReference>
<evidence type="ECO:0000259" key="6">
    <source>
        <dbReference type="Pfam" id="PF04542"/>
    </source>
</evidence>
<dbReference type="InterPro" id="IPR013249">
    <property type="entry name" value="RNA_pol_sigma70_r4_t2"/>
</dbReference>
<dbReference type="Gene3D" id="1.10.10.10">
    <property type="entry name" value="Winged helix-like DNA-binding domain superfamily/Winged helix DNA-binding domain"/>
    <property type="match status" value="1"/>
</dbReference>
<dbReference type="PANTHER" id="PTHR43133:SF50">
    <property type="entry name" value="ECF RNA POLYMERASE SIGMA FACTOR SIGM"/>
    <property type="match status" value="1"/>
</dbReference>
<feature type="domain" description="RNA polymerase sigma-70 region 2" evidence="6">
    <location>
        <begin position="8"/>
        <end position="72"/>
    </location>
</feature>
<evidence type="ECO:0000256" key="2">
    <source>
        <dbReference type="ARBA" id="ARBA00023015"/>
    </source>
</evidence>
<evidence type="ECO:0000256" key="3">
    <source>
        <dbReference type="ARBA" id="ARBA00023082"/>
    </source>
</evidence>
<dbReference type="PATRIC" id="fig|1246995.3.peg.7638"/>
<dbReference type="OrthoDB" id="3692620at2"/>
<dbReference type="InterPro" id="IPR039425">
    <property type="entry name" value="RNA_pol_sigma-70-like"/>
</dbReference>
<keyword evidence="2" id="KW-0805">Transcription regulation</keyword>
<dbReference type="GO" id="GO:0003677">
    <property type="term" value="F:DNA binding"/>
    <property type="evidence" value="ECO:0007669"/>
    <property type="project" value="UniProtKB-KW"/>
</dbReference>
<dbReference type="EMBL" id="CP006272">
    <property type="protein sequence ID" value="AGZ45808.1"/>
    <property type="molecule type" value="Genomic_DNA"/>
</dbReference>
<keyword evidence="5" id="KW-0804">Transcription</keyword>
<dbReference type="AlphaFoldDB" id="U5W9C3"/>
<keyword evidence="4" id="KW-0238">DNA-binding</keyword>
<dbReference type="SUPFAM" id="SSF88946">
    <property type="entry name" value="Sigma2 domain of RNA polymerase sigma factors"/>
    <property type="match status" value="1"/>
</dbReference>
<evidence type="ECO:0000256" key="1">
    <source>
        <dbReference type="ARBA" id="ARBA00010641"/>
    </source>
</evidence>
<organism evidence="8 9">
    <name type="scientific">Actinoplanes friuliensis DSM 7358</name>
    <dbReference type="NCBI Taxonomy" id="1246995"/>
    <lineage>
        <taxon>Bacteria</taxon>
        <taxon>Bacillati</taxon>
        <taxon>Actinomycetota</taxon>
        <taxon>Actinomycetes</taxon>
        <taxon>Micromonosporales</taxon>
        <taxon>Micromonosporaceae</taxon>
        <taxon>Actinoplanes</taxon>
    </lineage>
</organism>
<dbReference type="InterPro" id="IPR013324">
    <property type="entry name" value="RNA_pol_sigma_r3/r4-like"/>
</dbReference>
<dbReference type="NCBIfam" id="TIGR02937">
    <property type="entry name" value="sigma70-ECF"/>
    <property type="match status" value="1"/>
</dbReference>
<evidence type="ECO:0000256" key="5">
    <source>
        <dbReference type="ARBA" id="ARBA00023163"/>
    </source>
</evidence>
<dbReference type="Pfam" id="PF08281">
    <property type="entry name" value="Sigma70_r4_2"/>
    <property type="match status" value="1"/>
</dbReference>
<evidence type="ECO:0000259" key="7">
    <source>
        <dbReference type="Pfam" id="PF08281"/>
    </source>
</evidence>
<comment type="similarity">
    <text evidence="1">Belongs to the sigma-70 factor family. ECF subfamily.</text>
</comment>
<accession>U5W9C3</accession>
<dbReference type="Pfam" id="PF04542">
    <property type="entry name" value="Sigma70_r2"/>
    <property type="match status" value="1"/>
</dbReference>
<dbReference type="InterPro" id="IPR013325">
    <property type="entry name" value="RNA_pol_sigma_r2"/>
</dbReference>
<evidence type="ECO:0000256" key="4">
    <source>
        <dbReference type="ARBA" id="ARBA00023125"/>
    </source>
</evidence>
<dbReference type="CDD" id="cd06171">
    <property type="entry name" value="Sigma70_r4"/>
    <property type="match status" value="1"/>
</dbReference>